<evidence type="ECO:0000313" key="3">
    <source>
        <dbReference type="Proteomes" id="UP000515126"/>
    </source>
</evidence>
<name>A0A6P5P3M4_MUSCR</name>
<gene>
    <name evidence="4" type="primary">Mageb3</name>
</gene>
<sequence length="359" mass="40269">MPRGRKKKFNARGGKCHQAIGENQDLQGAQAPAAEEKSHFPPSSPHLGVTTHKESASKLQSTSKVPQRALSTAESMSDSLTRSYKGAKCKIKRKHSSSQASPSTVKRPKRSLIGAVRLVVSYMMEMCRMKRAILKTDVLKMITQTNREHFHEIFTRASFNVEVVLGVDIKEVDSMKNSYTLVSKMNLPNNGVVTKGRGFPKTGLLMNLLGVIFLKGNRATEEKIWEFLNKMKIYDGQKHFIFGEPRKLITQDLVKLKYLEYQPVPNSDPESYEFLWGPRSHVETSKMKILEFWAKINHTVPNVFQSRYDEALKDEEERAAAVAAVSDEEEGAAAVAAVSDEEEGAAALQSVMRKKELQL</sequence>
<feature type="compositionally biased region" description="Polar residues" evidence="1">
    <location>
        <begin position="57"/>
        <end position="82"/>
    </location>
</feature>
<dbReference type="Pfam" id="PF01454">
    <property type="entry name" value="MAGE"/>
    <property type="match status" value="1"/>
</dbReference>
<evidence type="ECO:0000313" key="4">
    <source>
        <dbReference type="RefSeq" id="XP_021008371.1"/>
    </source>
</evidence>
<dbReference type="SMART" id="SM01392">
    <property type="entry name" value="MAGE_N"/>
    <property type="match status" value="1"/>
</dbReference>
<feature type="compositionally biased region" description="Basic residues" evidence="1">
    <location>
        <begin position="1"/>
        <end position="10"/>
    </location>
</feature>
<accession>A0A6P5P3M4</accession>
<dbReference type="InterPro" id="IPR041898">
    <property type="entry name" value="MAGE_WH1"/>
</dbReference>
<dbReference type="Gene3D" id="1.10.10.1210">
    <property type="entry name" value="MAGE homology domain, winged helix WH2 motif"/>
    <property type="match status" value="1"/>
</dbReference>
<feature type="domain" description="MAGE" evidence="2">
    <location>
        <begin position="112"/>
        <end position="311"/>
    </location>
</feature>
<dbReference type="KEGG" id="mcal:110286266"/>
<dbReference type="AlphaFoldDB" id="A0A6P5P3M4"/>
<proteinExistence type="predicted"/>
<dbReference type="GO" id="GO:0005634">
    <property type="term" value="C:nucleus"/>
    <property type="evidence" value="ECO:0007669"/>
    <property type="project" value="TreeGrafter"/>
</dbReference>
<dbReference type="InterPro" id="IPR037445">
    <property type="entry name" value="MAGE"/>
</dbReference>
<dbReference type="InterPro" id="IPR041899">
    <property type="entry name" value="MAGE_WH2"/>
</dbReference>
<evidence type="ECO:0000256" key="1">
    <source>
        <dbReference type="SAM" id="MobiDB-lite"/>
    </source>
</evidence>
<dbReference type="RefSeq" id="XP_021008371.1">
    <property type="nucleotide sequence ID" value="XM_021152712.1"/>
</dbReference>
<dbReference type="CTD" id="4114"/>
<dbReference type="InterPro" id="IPR021072">
    <property type="entry name" value="MAGE_N"/>
</dbReference>
<organism evidence="3 4">
    <name type="scientific">Mus caroli</name>
    <name type="common">Ryukyu mouse</name>
    <name type="synonym">Ricefield mouse</name>
    <dbReference type="NCBI Taxonomy" id="10089"/>
    <lineage>
        <taxon>Eukaryota</taxon>
        <taxon>Metazoa</taxon>
        <taxon>Chordata</taxon>
        <taxon>Craniata</taxon>
        <taxon>Vertebrata</taxon>
        <taxon>Euteleostomi</taxon>
        <taxon>Mammalia</taxon>
        <taxon>Eutheria</taxon>
        <taxon>Euarchontoglires</taxon>
        <taxon>Glires</taxon>
        <taxon>Rodentia</taxon>
        <taxon>Myomorpha</taxon>
        <taxon>Muroidea</taxon>
        <taxon>Muridae</taxon>
        <taxon>Murinae</taxon>
        <taxon>Mus</taxon>
        <taxon>Mus</taxon>
    </lineage>
</organism>
<dbReference type="InterPro" id="IPR002190">
    <property type="entry name" value="MHD_dom"/>
</dbReference>
<feature type="region of interest" description="Disordered" evidence="1">
    <location>
        <begin position="1"/>
        <end position="108"/>
    </location>
</feature>
<dbReference type="GO" id="GO:0000122">
    <property type="term" value="P:negative regulation of transcription by RNA polymerase II"/>
    <property type="evidence" value="ECO:0007669"/>
    <property type="project" value="TreeGrafter"/>
</dbReference>
<dbReference type="PANTHER" id="PTHR11736">
    <property type="entry name" value="MELANOMA-ASSOCIATED ANTIGEN MAGE ANTIGEN"/>
    <property type="match status" value="1"/>
</dbReference>
<dbReference type="GeneID" id="110286266"/>
<dbReference type="Proteomes" id="UP000515126">
    <property type="component" value="Chromosome X"/>
</dbReference>
<dbReference type="Gene3D" id="1.10.10.1200">
    <property type="entry name" value="MAGE homology domain, winged helix WH1 motif"/>
    <property type="match status" value="1"/>
</dbReference>
<protein>
    <submittedName>
        <fullName evidence="4">Melanoma-associated antigen B3</fullName>
    </submittedName>
</protein>
<dbReference type="PANTHER" id="PTHR11736:SF53">
    <property type="entry name" value="MELANOMA-ASSOCIATED ANTIGEN B3"/>
    <property type="match status" value="1"/>
</dbReference>
<feature type="compositionally biased region" description="Basic residues" evidence="1">
    <location>
        <begin position="85"/>
        <end position="96"/>
    </location>
</feature>
<evidence type="ECO:0000259" key="2">
    <source>
        <dbReference type="PROSITE" id="PS50838"/>
    </source>
</evidence>
<dbReference type="FunFam" id="1.10.10.1210:FF:000001">
    <property type="entry name" value="melanoma-associated antigen D1"/>
    <property type="match status" value="1"/>
</dbReference>
<reference evidence="4" key="1">
    <citation type="submission" date="2025-08" db="UniProtKB">
        <authorList>
            <consortium name="RefSeq"/>
        </authorList>
    </citation>
    <scope>IDENTIFICATION</scope>
</reference>
<keyword evidence="3" id="KW-1185">Reference proteome</keyword>
<dbReference type="PROSITE" id="PS50838">
    <property type="entry name" value="MAGE"/>
    <property type="match status" value="1"/>
</dbReference>
<dbReference type="Pfam" id="PF12440">
    <property type="entry name" value="MAGE_N"/>
    <property type="match status" value="1"/>
</dbReference>
<dbReference type="SMART" id="SM01373">
    <property type="entry name" value="MAGE"/>
    <property type="match status" value="1"/>
</dbReference>